<dbReference type="InterPro" id="IPR009057">
    <property type="entry name" value="Homeodomain-like_sf"/>
</dbReference>
<dbReference type="SUPFAM" id="SSF46689">
    <property type="entry name" value="Homeodomain-like"/>
    <property type="match status" value="1"/>
</dbReference>
<gene>
    <name evidence="7" type="ORF">EDD42_3496</name>
</gene>
<reference evidence="7 8" key="1">
    <citation type="submission" date="2018-11" db="EMBL/GenBank/DDBJ databases">
        <title>Sequencing the genomes of 1000 actinobacteria strains.</title>
        <authorList>
            <person name="Klenk H.-P."/>
        </authorList>
    </citation>
    <scope>NUCLEOTIDE SEQUENCE [LARGE SCALE GENOMIC DNA]</scope>
    <source>
        <strain evidence="7 8">DSM 14012</strain>
    </source>
</reference>
<dbReference type="Proteomes" id="UP000266915">
    <property type="component" value="Unassembled WGS sequence"/>
</dbReference>
<dbReference type="GO" id="GO:0000976">
    <property type="term" value="F:transcription cis-regulatory region binding"/>
    <property type="evidence" value="ECO:0007669"/>
    <property type="project" value="TreeGrafter"/>
</dbReference>
<evidence type="ECO:0000256" key="4">
    <source>
        <dbReference type="PROSITE-ProRule" id="PRU00335"/>
    </source>
</evidence>
<keyword evidence="1" id="KW-0805">Transcription regulation</keyword>
<evidence type="ECO:0000256" key="2">
    <source>
        <dbReference type="ARBA" id="ARBA00023125"/>
    </source>
</evidence>
<name>A0A3N2C794_9MICO</name>
<proteinExistence type="predicted"/>
<evidence type="ECO:0000256" key="5">
    <source>
        <dbReference type="SAM" id="MobiDB-lite"/>
    </source>
</evidence>
<evidence type="ECO:0000256" key="3">
    <source>
        <dbReference type="ARBA" id="ARBA00023163"/>
    </source>
</evidence>
<dbReference type="PANTHER" id="PTHR30055:SF234">
    <property type="entry name" value="HTH-TYPE TRANSCRIPTIONAL REGULATOR BETI"/>
    <property type="match status" value="1"/>
</dbReference>
<dbReference type="Gene3D" id="1.10.357.10">
    <property type="entry name" value="Tetracycline Repressor, domain 2"/>
    <property type="match status" value="1"/>
</dbReference>
<dbReference type="Pfam" id="PF00440">
    <property type="entry name" value="TetR_N"/>
    <property type="match status" value="1"/>
</dbReference>
<accession>A0A3N2C794</accession>
<sequence length="245" mass="26383">MAGRTGASPGRPRASGIATEDPREEIIQVATRLFAERGYERTSMTMLAEACGMKQSSLYYWFANKREVLRATAASNRQSVGAAEALGSIEADVPAKLYRVLYEDGVAICEAPFDYNEIERLAAEHPDDLASFWDDYRTLFTFIAGLIRDGVEQGSLVLGGSETPEWAAAAALHANEGMQKAYRYGSGDIAAQYPPVEAAEGASGTDRIRAFARRTASATLHSLLVDRAALADVERAALQLDLAAG</sequence>
<feature type="DNA-binding region" description="H-T-H motif" evidence="4">
    <location>
        <begin position="43"/>
        <end position="62"/>
    </location>
</feature>
<protein>
    <submittedName>
        <fullName evidence="7">TetR family transcriptional regulator</fullName>
    </submittedName>
</protein>
<dbReference type="GO" id="GO:0003700">
    <property type="term" value="F:DNA-binding transcription factor activity"/>
    <property type="evidence" value="ECO:0007669"/>
    <property type="project" value="TreeGrafter"/>
</dbReference>
<dbReference type="AlphaFoldDB" id="A0A3N2C794"/>
<dbReference type="EMBL" id="RKHL01000001">
    <property type="protein sequence ID" value="ROR83385.1"/>
    <property type="molecule type" value="Genomic_DNA"/>
</dbReference>
<dbReference type="PROSITE" id="PS50977">
    <property type="entry name" value="HTH_TETR_2"/>
    <property type="match status" value="1"/>
</dbReference>
<evidence type="ECO:0000256" key="1">
    <source>
        <dbReference type="ARBA" id="ARBA00023015"/>
    </source>
</evidence>
<dbReference type="RefSeq" id="WP_085511225.1">
    <property type="nucleotide sequence ID" value="NZ_FXAP01000002.1"/>
</dbReference>
<dbReference type="PRINTS" id="PR00455">
    <property type="entry name" value="HTHTETR"/>
</dbReference>
<evidence type="ECO:0000259" key="6">
    <source>
        <dbReference type="PROSITE" id="PS50977"/>
    </source>
</evidence>
<keyword evidence="8" id="KW-1185">Reference proteome</keyword>
<evidence type="ECO:0000313" key="7">
    <source>
        <dbReference type="EMBL" id="ROR83385.1"/>
    </source>
</evidence>
<dbReference type="InterPro" id="IPR001647">
    <property type="entry name" value="HTH_TetR"/>
</dbReference>
<comment type="caution">
    <text evidence="7">The sequence shown here is derived from an EMBL/GenBank/DDBJ whole genome shotgun (WGS) entry which is preliminary data.</text>
</comment>
<dbReference type="PANTHER" id="PTHR30055">
    <property type="entry name" value="HTH-TYPE TRANSCRIPTIONAL REGULATOR RUTR"/>
    <property type="match status" value="1"/>
</dbReference>
<dbReference type="InterPro" id="IPR050109">
    <property type="entry name" value="HTH-type_TetR-like_transc_reg"/>
</dbReference>
<keyword evidence="2 4" id="KW-0238">DNA-binding</keyword>
<feature type="domain" description="HTH tetR-type" evidence="6">
    <location>
        <begin position="20"/>
        <end position="80"/>
    </location>
</feature>
<organism evidence="7 8">
    <name type="scientific">Plantibacter flavus</name>
    <dbReference type="NCBI Taxonomy" id="150123"/>
    <lineage>
        <taxon>Bacteria</taxon>
        <taxon>Bacillati</taxon>
        <taxon>Actinomycetota</taxon>
        <taxon>Actinomycetes</taxon>
        <taxon>Micrococcales</taxon>
        <taxon>Microbacteriaceae</taxon>
        <taxon>Plantibacter</taxon>
    </lineage>
</organism>
<keyword evidence="3" id="KW-0804">Transcription</keyword>
<evidence type="ECO:0000313" key="8">
    <source>
        <dbReference type="Proteomes" id="UP000266915"/>
    </source>
</evidence>
<feature type="region of interest" description="Disordered" evidence="5">
    <location>
        <begin position="1"/>
        <end position="21"/>
    </location>
</feature>